<evidence type="ECO:0000256" key="4">
    <source>
        <dbReference type="ARBA" id="ARBA00022475"/>
    </source>
</evidence>
<feature type="transmembrane region" description="Helical" evidence="8">
    <location>
        <begin position="105"/>
        <end position="123"/>
    </location>
</feature>
<evidence type="ECO:0000313" key="10">
    <source>
        <dbReference type="EMBL" id="ANQ15514.1"/>
    </source>
</evidence>
<keyword evidence="5 8" id="KW-0812">Transmembrane</keyword>
<keyword evidence="11" id="KW-1185">Reference proteome</keyword>
<feature type="domain" description="Major facilitator superfamily (MFS) profile" evidence="9">
    <location>
        <begin position="10"/>
        <end position="394"/>
    </location>
</feature>
<accession>A0AAN1CYC4</accession>
<dbReference type="GO" id="GO:0022857">
    <property type="term" value="F:transmembrane transporter activity"/>
    <property type="evidence" value="ECO:0007669"/>
    <property type="project" value="InterPro"/>
</dbReference>
<evidence type="ECO:0000256" key="2">
    <source>
        <dbReference type="ARBA" id="ARBA00008335"/>
    </source>
</evidence>
<evidence type="ECO:0000256" key="3">
    <source>
        <dbReference type="ARBA" id="ARBA00022448"/>
    </source>
</evidence>
<dbReference type="Gene3D" id="1.20.1250.20">
    <property type="entry name" value="MFS general substrate transporter like domains"/>
    <property type="match status" value="1"/>
</dbReference>
<evidence type="ECO:0000256" key="5">
    <source>
        <dbReference type="ARBA" id="ARBA00022692"/>
    </source>
</evidence>
<feature type="transmembrane region" description="Helical" evidence="8">
    <location>
        <begin position="214"/>
        <end position="232"/>
    </location>
</feature>
<feature type="transmembrane region" description="Helical" evidence="8">
    <location>
        <begin position="252"/>
        <end position="271"/>
    </location>
</feature>
<dbReference type="PROSITE" id="PS50850">
    <property type="entry name" value="MFS"/>
    <property type="match status" value="1"/>
</dbReference>
<feature type="transmembrane region" description="Helical" evidence="8">
    <location>
        <begin position="130"/>
        <end position="153"/>
    </location>
</feature>
<reference evidence="10 11" key="1">
    <citation type="submission" date="2016-07" db="EMBL/GenBank/DDBJ databases">
        <title>Developing Vibrio natriegens as a novel, fast-growing host for biotechnology.</title>
        <authorList>
            <person name="Weinstock M.T."/>
            <person name="Hesek E.D."/>
            <person name="Wilson C.M."/>
            <person name="Gibson D.G."/>
        </authorList>
    </citation>
    <scope>NUCLEOTIDE SEQUENCE [LARGE SCALE GENOMIC DNA]</scope>
    <source>
        <strain evidence="10 11">ATCC 14048</strain>
    </source>
</reference>
<evidence type="ECO:0000259" key="9">
    <source>
        <dbReference type="PROSITE" id="PS50850"/>
    </source>
</evidence>
<evidence type="ECO:0000256" key="8">
    <source>
        <dbReference type="SAM" id="Phobius"/>
    </source>
</evidence>
<comment type="subcellular location">
    <subcellularLocation>
        <location evidence="1">Cell membrane</location>
        <topology evidence="1">Multi-pass membrane protein</topology>
    </subcellularLocation>
</comment>
<keyword evidence="4" id="KW-1003">Cell membrane</keyword>
<evidence type="ECO:0000256" key="6">
    <source>
        <dbReference type="ARBA" id="ARBA00022989"/>
    </source>
</evidence>
<organism evidence="10 11">
    <name type="scientific">Vibrio natriegens NBRC 15636 = ATCC 14048 = DSM 759</name>
    <dbReference type="NCBI Taxonomy" id="1219067"/>
    <lineage>
        <taxon>Bacteria</taxon>
        <taxon>Pseudomonadati</taxon>
        <taxon>Pseudomonadota</taxon>
        <taxon>Gammaproteobacteria</taxon>
        <taxon>Vibrionales</taxon>
        <taxon>Vibrionaceae</taxon>
        <taxon>Vibrio</taxon>
    </lineage>
</organism>
<feature type="transmembrane region" description="Helical" evidence="8">
    <location>
        <begin position="165"/>
        <end position="185"/>
    </location>
</feature>
<dbReference type="GO" id="GO:0005886">
    <property type="term" value="C:plasma membrane"/>
    <property type="evidence" value="ECO:0007669"/>
    <property type="project" value="UniProtKB-SubCell"/>
</dbReference>
<dbReference type="PANTHER" id="PTHR43271:SF1">
    <property type="entry name" value="INNER MEMBRANE TRANSPORT PROTEIN YNFM"/>
    <property type="match status" value="1"/>
</dbReference>
<keyword evidence="7 8" id="KW-0472">Membrane</keyword>
<feature type="transmembrane region" description="Helical" evidence="8">
    <location>
        <begin position="278"/>
        <end position="294"/>
    </location>
</feature>
<feature type="transmembrane region" description="Helical" evidence="8">
    <location>
        <begin position="300"/>
        <end position="317"/>
    </location>
</feature>
<dbReference type="EMBL" id="CP016346">
    <property type="protein sequence ID" value="ANQ15514.1"/>
    <property type="molecule type" value="Genomic_DNA"/>
</dbReference>
<comment type="similarity">
    <text evidence="2">Belongs to the major facilitator superfamily.</text>
</comment>
<keyword evidence="3" id="KW-0813">Transport</keyword>
<dbReference type="KEGG" id="vna:PN96_18865"/>
<protein>
    <submittedName>
        <fullName evidence="10">MFS transporter</fullName>
    </submittedName>
</protein>
<evidence type="ECO:0000256" key="1">
    <source>
        <dbReference type="ARBA" id="ARBA00004651"/>
    </source>
</evidence>
<dbReference type="PANTHER" id="PTHR43271">
    <property type="entry name" value="BLL2771 PROTEIN"/>
    <property type="match status" value="1"/>
</dbReference>
<feature type="transmembrane region" description="Helical" evidence="8">
    <location>
        <begin position="338"/>
        <end position="355"/>
    </location>
</feature>
<name>A0AAN1CYC4_VIBNA</name>
<evidence type="ECO:0000256" key="7">
    <source>
        <dbReference type="ARBA" id="ARBA00023136"/>
    </source>
</evidence>
<sequence length="400" mass="43717">MKKSAHYSRVVICVCLFSIVTFANIYWLQPLLPVLQKEFQVSSLAANLAMSAPLFGMGLGLLIFASLSDAIGRCKVLLVGTAIGLLVSLALPMVKSYDVFLSLRFLQGMFLAVCPALAVPLMGEELRKSWLAGAVGFYVASNTLGGICSRLMGGLSTELLGNWAYAGYMIAGISVVLYVIIYCLLPKQRHFKPAPLRVGKCLKAYGYHLKNPQLVVLYLLIGLAFGTFVNLSNYLMMVLSDYPYNLPSDVRSLMFLTLLGGTTSSSLAGQFAKKHSQIAGVAFGAIIMLMANFLMSWSNIYTMVIGMVMVSVGFFFCHAQASTLIGRKATKSKGSAQALYSLFYYSGASLGVFFLEPFYQAWGWQGILGATRIALALCILLVIIYQWIKIYKDNHSHAMS</sequence>
<dbReference type="Proteomes" id="UP000092741">
    <property type="component" value="Chromosome 2"/>
</dbReference>
<proteinExistence type="inferred from homology"/>
<dbReference type="Pfam" id="PF07690">
    <property type="entry name" value="MFS_1"/>
    <property type="match status" value="1"/>
</dbReference>
<feature type="transmembrane region" description="Helical" evidence="8">
    <location>
        <begin position="367"/>
        <end position="388"/>
    </location>
</feature>
<dbReference type="GeneID" id="70914900"/>
<feature type="transmembrane region" description="Helical" evidence="8">
    <location>
        <begin position="76"/>
        <end position="93"/>
    </location>
</feature>
<dbReference type="InterPro" id="IPR020846">
    <property type="entry name" value="MFS_dom"/>
</dbReference>
<dbReference type="InterPro" id="IPR036259">
    <property type="entry name" value="MFS_trans_sf"/>
</dbReference>
<dbReference type="AlphaFoldDB" id="A0AAN1CYC4"/>
<evidence type="ECO:0000313" key="11">
    <source>
        <dbReference type="Proteomes" id="UP000092741"/>
    </source>
</evidence>
<gene>
    <name evidence="10" type="ORF">BA890_22715</name>
</gene>
<keyword evidence="6 8" id="KW-1133">Transmembrane helix</keyword>
<dbReference type="CDD" id="cd17324">
    <property type="entry name" value="MFS_NepI_like"/>
    <property type="match status" value="1"/>
</dbReference>
<dbReference type="RefSeq" id="WP_014233932.1">
    <property type="nucleotide sequence ID" value="NZ_ATFJ01000012.1"/>
</dbReference>
<feature type="transmembrane region" description="Helical" evidence="8">
    <location>
        <begin position="39"/>
        <end position="64"/>
    </location>
</feature>
<dbReference type="SUPFAM" id="SSF103473">
    <property type="entry name" value="MFS general substrate transporter"/>
    <property type="match status" value="1"/>
</dbReference>
<dbReference type="InterPro" id="IPR011701">
    <property type="entry name" value="MFS"/>
</dbReference>
<feature type="transmembrane region" description="Helical" evidence="8">
    <location>
        <begin position="7"/>
        <end position="27"/>
    </location>
</feature>